<feature type="region of interest" description="Disordered" evidence="1">
    <location>
        <begin position="276"/>
        <end position="336"/>
    </location>
</feature>
<sequence length="471" mass="54483">MVDIQNYSSKLVSNYAHNPDCVHYDRTSPTFYSQGRGEKGDRHADFQPQCRCHGCRFIQPPEYLMYDGTSDWDAFRLKYRRFVMEQDMSVENAMQYLSCVLTGRAAEFHASTTCHSPPCSLRDMLDRLESRFGFRPERSYRYEEFQDAYQRIGETTLEWANRIFRLASGIFHSPSRPRMAQMETEEVLQRFCTGSLDREAGLHDAYTHPQTLSEAVAYIDDFQRSRDAVYYPKVRHEVDDHTPSTTDHAVNSQQKHDSHRLVGIRDHAQEPPKEEIYKHNYHSTDPPKEDHLSGDSNYSQEPLGFDHEKTKQLSSGAKREISYQESSSPKAKLPQYHQALETERKRTDLVSSPANCHNSEVVSRNALRSLLIKSSGQPDYRHENVENELTPTPSTNCTYNGQLSHDDCERYIDLGFQTLKSDEEKVNRCTEVKKEQTSNIARDKEVNERPTRTLAISVKDVPEREFTCPKA</sequence>
<comment type="caution">
    <text evidence="2">The sequence shown here is derived from an EMBL/GenBank/DDBJ whole genome shotgun (WGS) entry which is preliminary data.</text>
</comment>
<name>A0AAV4JCX5_9GAST</name>
<protein>
    <submittedName>
        <fullName evidence="2">Uncharacterized protein</fullName>
    </submittedName>
</protein>
<dbReference type="EMBL" id="BMAT01006778">
    <property type="protein sequence ID" value="GFS19884.1"/>
    <property type="molecule type" value="Genomic_DNA"/>
</dbReference>
<organism evidence="2 3">
    <name type="scientific">Elysia marginata</name>
    <dbReference type="NCBI Taxonomy" id="1093978"/>
    <lineage>
        <taxon>Eukaryota</taxon>
        <taxon>Metazoa</taxon>
        <taxon>Spiralia</taxon>
        <taxon>Lophotrochozoa</taxon>
        <taxon>Mollusca</taxon>
        <taxon>Gastropoda</taxon>
        <taxon>Heterobranchia</taxon>
        <taxon>Euthyneura</taxon>
        <taxon>Panpulmonata</taxon>
        <taxon>Sacoglossa</taxon>
        <taxon>Placobranchoidea</taxon>
        <taxon>Plakobranchidae</taxon>
        <taxon>Elysia</taxon>
    </lineage>
</organism>
<evidence type="ECO:0000313" key="3">
    <source>
        <dbReference type="Proteomes" id="UP000762676"/>
    </source>
</evidence>
<gene>
    <name evidence="2" type="ORF">ElyMa_003300900</name>
</gene>
<feature type="compositionally biased region" description="Polar residues" evidence="1">
    <location>
        <begin position="243"/>
        <end position="253"/>
    </location>
</feature>
<keyword evidence="3" id="KW-1185">Reference proteome</keyword>
<proteinExistence type="predicted"/>
<dbReference type="Proteomes" id="UP000762676">
    <property type="component" value="Unassembled WGS sequence"/>
</dbReference>
<evidence type="ECO:0000313" key="2">
    <source>
        <dbReference type="EMBL" id="GFS19884.1"/>
    </source>
</evidence>
<reference evidence="2 3" key="1">
    <citation type="journal article" date="2021" name="Elife">
        <title>Chloroplast acquisition without the gene transfer in kleptoplastic sea slugs, Plakobranchus ocellatus.</title>
        <authorList>
            <person name="Maeda T."/>
            <person name="Takahashi S."/>
            <person name="Yoshida T."/>
            <person name="Shimamura S."/>
            <person name="Takaki Y."/>
            <person name="Nagai Y."/>
            <person name="Toyoda A."/>
            <person name="Suzuki Y."/>
            <person name="Arimoto A."/>
            <person name="Ishii H."/>
            <person name="Satoh N."/>
            <person name="Nishiyama T."/>
            <person name="Hasebe M."/>
            <person name="Maruyama T."/>
            <person name="Minagawa J."/>
            <person name="Obokata J."/>
            <person name="Shigenobu S."/>
        </authorList>
    </citation>
    <scope>NUCLEOTIDE SEQUENCE [LARGE SCALE GENOMIC DNA]</scope>
</reference>
<feature type="region of interest" description="Disordered" evidence="1">
    <location>
        <begin position="236"/>
        <end position="260"/>
    </location>
</feature>
<accession>A0AAV4JCX5</accession>
<feature type="compositionally biased region" description="Basic and acidic residues" evidence="1">
    <location>
        <begin position="304"/>
        <end position="322"/>
    </location>
</feature>
<evidence type="ECO:0000256" key="1">
    <source>
        <dbReference type="SAM" id="MobiDB-lite"/>
    </source>
</evidence>
<dbReference type="AlphaFoldDB" id="A0AAV4JCX5"/>